<dbReference type="InterPro" id="IPR044946">
    <property type="entry name" value="Restrct_endonuc_typeI_TRD_sf"/>
</dbReference>
<dbReference type="GO" id="GO:0003677">
    <property type="term" value="F:DNA binding"/>
    <property type="evidence" value="ECO:0007669"/>
    <property type="project" value="UniProtKB-KW"/>
</dbReference>
<protein>
    <submittedName>
        <fullName evidence="6">Type I restriction enzyme, S subunit</fullName>
    </submittedName>
</protein>
<reference evidence="7" key="2">
    <citation type="journal article" date="2017" name="Genome Announc.">
        <title>Draft genome sequence of Paludibacter jiangxiensis NM7(T), a propionate-producing fermentative bacterium.</title>
        <authorList>
            <person name="Qiu Y.-L."/>
            <person name="Tourlousse D.M."/>
            <person name="Matsuura N."/>
            <person name="Ohashi A."/>
            <person name="Sekiguchi Y."/>
        </authorList>
    </citation>
    <scope>NUCLEOTIDE SEQUENCE [LARGE SCALE GENOMIC DNA]</scope>
    <source>
        <strain evidence="7">NM7</strain>
    </source>
</reference>
<dbReference type="Proteomes" id="UP000076586">
    <property type="component" value="Unassembled WGS sequence"/>
</dbReference>
<dbReference type="Gene3D" id="3.90.220.20">
    <property type="entry name" value="DNA methylase specificity domains"/>
    <property type="match status" value="2"/>
</dbReference>
<comment type="caution">
    <text evidence="6">The sequence shown here is derived from an EMBL/GenBank/DDBJ whole genome shotgun (WGS) entry which is preliminary data.</text>
</comment>
<sequence length="479" mass="56014">MGLKIFTIDQSDLAISMHCRLDEKYSSFTRVDNWVIFDSQFPQVQISNFLEALEIRKHKKGDLDEEMYLVNISDQSQRTGELENVELVSEIGSDKNDLSESDIFISKLGMPRGYVFLNSYKGKNLIGSTEFIPYKIKNFDSRLLLRYLLLHPKVLKAYSFLESGKTPSHRRVNPYEFLKIKLPAIPTLQQQHIVSLIEPRDNRINELKSQITPPLRIINRVFAREFGFEENLYNEFGKGMTAGTQIAQDKILRVFDTTFDEFARSGIFRFSTRFHNAPTKKLMDFLDNIKTLQVKDVVESFEKGLQPKYNSDGDIPVVKIANLKNGFIDFSDPECVTEEYFKGIDERKKLKQNDIIICCTGKVSLGKIDFFDYEQESITTVDNYIVRLRDSYNMLFFTYFFRSILGYFQVERDYTGATNQIHLYWEEISNFKIPDIPLSIQQKIVDEIKGELDRQEEIKKEIEKERKKIEEIIEELVYS</sequence>
<dbReference type="InterPro" id="IPR000055">
    <property type="entry name" value="Restrct_endonuc_typeI_TRD"/>
</dbReference>
<dbReference type="SUPFAM" id="SSF116734">
    <property type="entry name" value="DNA methylase specificity domain"/>
    <property type="match status" value="2"/>
</dbReference>
<evidence type="ECO:0000259" key="5">
    <source>
        <dbReference type="Pfam" id="PF01420"/>
    </source>
</evidence>
<keyword evidence="7" id="KW-1185">Reference proteome</keyword>
<reference evidence="7" key="1">
    <citation type="submission" date="2016-04" db="EMBL/GenBank/DDBJ databases">
        <title>Draft genome sequence of Paludibacter jiangxiensis strain NM7.</title>
        <authorList>
            <person name="Qiu Y."/>
            <person name="Matsuura N."/>
            <person name="Ohashi A."/>
            <person name="Tourlousse M.D."/>
            <person name="Sekiguchi Y."/>
        </authorList>
    </citation>
    <scope>NUCLEOTIDE SEQUENCE [LARGE SCALE GENOMIC DNA]</scope>
    <source>
        <strain evidence="7">NM7</strain>
    </source>
</reference>
<evidence type="ECO:0000256" key="3">
    <source>
        <dbReference type="ARBA" id="ARBA00023125"/>
    </source>
</evidence>
<gene>
    <name evidence="6" type="ORF">PJIAN_3724</name>
</gene>
<dbReference type="AlphaFoldDB" id="A0A161LEY0"/>
<keyword evidence="4" id="KW-0175">Coiled coil</keyword>
<organism evidence="6 7">
    <name type="scientific">Paludibacter jiangxiensis</name>
    <dbReference type="NCBI Taxonomy" id="681398"/>
    <lineage>
        <taxon>Bacteria</taxon>
        <taxon>Pseudomonadati</taxon>
        <taxon>Bacteroidota</taxon>
        <taxon>Bacteroidia</taxon>
        <taxon>Bacteroidales</taxon>
        <taxon>Paludibacteraceae</taxon>
        <taxon>Paludibacter</taxon>
    </lineage>
</organism>
<feature type="coiled-coil region" evidence="4">
    <location>
        <begin position="445"/>
        <end position="479"/>
    </location>
</feature>
<evidence type="ECO:0000256" key="2">
    <source>
        <dbReference type="ARBA" id="ARBA00022747"/>
    </source>
</evidence>
<evidence type="ECO:0000313" key="7">
    <source>
        <dbReference type="Proteomes" id="UP000076586"/>
    </source>
</evidence>
<keyword evidence="2" id="KW-0680">Restriction system</keyword>
<feature type="domain" description="Type I restriction modification DNA specificity" evidence="5">
    <location>
        <begin position="289"/>
        <end position="464"/>
    </location>
</feature>
<dbReference type="PANTHER" id="PTHR30408">
    <property type="entry name" value="TYPE-1 RESTRICTION ENZYME ECOKI SPECIFICITY PROTEIN"/>
    <property type="match status" value="1"/>
</dbReference>
<dbReference type="GO" id="GO:0009307">
    <property type="term" value="P:DNA restriction-modification system"/>
    <property type="evidence" value="ECO:0007669"/>
    <property type="project" value="UniProtKB-KW"/>
</dbReference>
<dbReference type="STRING" id="681398.PJIAN_3724"/>
<name>A0A161LEY0_9BACT</name>
<dbReference type="PANTHER" id="PTHR30408:SF12">
    <property type="entry name" value="TYPE I RESTRICTION ENZYME MJAVIII SPECIFICITY SUBUNIT"/>
    <property type="match status" value="1"/>
</dbReference>
<keyword evidence="3" id="KW-0238">DNA-binding</keyword>
<evidence type="ECO:0000256" key="4">
    <source>
        <dbReference type="SAM" id="Coils"/>
    </source>
</evidence>
<dbReference type="Pfam" id="PF01420">
    <property type="entry name" value="Methylase_S"/>
    <property type="match status" value="1"/>
</dbReference>
<dbReference type="OrthoDB" id="9816225at2"/>
<proteinExistence type="inferred from homology"/>
<accession>A0A161LEY0</accession>
<evidence type="ECO:0000256" key="1">
    <source>
        <dbReference type="ARBA" id="ARBA00010923"/>
    </source>
</evidence>
<dbReference type="InterPro" id="IPR052021">
    <property type="entry name" value="Type-I_RS_S_subunit"/>
</dbReference>
<dbReference type="EMBL" id="BDCR01000003">
    <property type="protein sequence ID" value="GAT63395.1"/>
    <property type="molecule type" value="Genomic_DNA"/>
</dbReference>
<evidence type="ECO:0000313" key="6">
    <source>
        <dbReference type="EMBL" id="GAT63395.1"/>
    </source>
</evidence>
<dbReference type="RefSeq" id="WP_068704508.1">
    <property type="nucleotide sequence ID" value="NZ_BDCR01000003.1"/>
</dbReference>
<comment type="similarity">
    <text evidence="1">Belongs to the type-I restriction system S methylase family.</text>
</comment>
<dbReference type="REBASE" id="208015">
    <property type="entry name" value="S.PjiNM7ORF3724P"/>
</dbReference>